<feature type="region of interest" description="Disordered" evidence="1">
    <location>
        <begin position="407"/>
        <end position="434"/>
    </location>
</feature>
<dbReference type="OrthoDB" id="2646484at2759"/>
<dbReference type="Proteomes" id="UP000807306">
    <property type="component" value="Unassembled WGS sequence"/>
</dbReference>
<gene>
    <name evidence="2" type="ORF">CPB83DRAFT_885624</name>
</gene>
<keyword evidence="3" id="KW-1185">Reference proteome</keyword>
<evidence type="ECO:0000256" key="1">
    <source>
        <dbReference type="SAM" id="MobiDB-lite"/>
    </source>
</evidence>
<sequence length="685" mass="75706">MDPLVVVVDRRIESIWSDVVESSSLSAQKVDDLARFLTSSSTASLDIGQVTGAITSNSLLCESVTLSTLSTKSSESVPIFGASLNIPLITSVALGEDLKMFSAIFTHNDETPGLSVGSRVMLAAPTIPRLKTMCKECLCINKWAQHSTSWKAPGHIPWESAEEGSDTTWIPEGSLFTPESFSRTLSQIRGCEAEEGYTFEPDKDSELMHQSHMDSELVKMVDELKGLRTFFESPIDEGTSAVIPPPLKQSIPSLVVSNSHSTFPLSLHSSRTLEQPLIASRRRKGPPPPLFLHKSVPMTDIPYPDIPTAFLGSSSSENPKYSGCDDDQLEIYVEEKPAMRVEDMINNLRMQCLTMSLPSPPPDSSLNSRSAVETTREPTITKTNNLKLPRTAKKRRESAVLLARNQKNPSPTVPEKKTKTISGTDASPAQVHSKVPSAPMPLIRKATNPVRNEVLQIRSPPVRSFPKSRASGPSPLAKVQEKNKKSCKTVRFALTSVELQEETSLVKAKVTSRQRVVQTVRKWPGRGDKMALKFLQTPHGDFESALDRSVGKAPSTREPTSKNDSPIQVRKRAHALKVTPVHRHSDPLTKVSFDTEKFQVDDETAKANTNLRHSNTLGRRSLSRIIRGPMQALKESRRATISISTAFETKYDENAVRRQEFGESKPNLKKSRLPTPLRSILTRLK</sequence>
<proteinExistence type="predicted"/>
<reference evidence="2" key="1">
    <citation type="submission" date="2020-11" db="EMBL/GenBank/DDBJ databases">
        <authorList>
            <consortium name="DOE Joint Genome Institute"/>
            <person name="Ahrendt S."/>
            <person name="Riley R."/>
            <person name="Andreopoulos W."/>
            <person name="Labutti K."/>
            <person name="Pangilinan J."/>
            <person name="Ruiz-Duenas F.J."/>
            <person name="Barrasa J.M."/>
            <person name="Sanchez-Garcia M."/>
            <person name="Camarero S."/>
            <person name="Miyauchi S."/>
            <person name="Serrano A."/>
            <person name="Linde D."/>
            <person name="Babiker R."/>
            <person name="Drula E."/>
            <person name="Ayuso-Fernandez I."/>
            <person name="Pacheco R."/>
            <person name="Padilla G."/>
            <person name="Ferreira P."/>
            <person name="Barriuso J."/>
            <person name="Kellner H."/>
            <person name="Castanera R."/>
            <person name="Alfaro M."/>
            <person name="Ramirez L."/>
            <person name="Pisabarro A.G."/>
            <person name="Kuo A."/>
            <person name="Tritt A."/>
            <person name="Lipzen A."/>
            <person name="He G."/>
            <person name="Yan M."/>
            <person name="Ng V."/>
            <person name="Cullen D."/>
            <person name="Martin F."/>
            <person name="Rosso M.-N."/>
            <person name="Henrissat B."/>
            <person name="Hibbett D."/>
            <person name="Martinez A.T."/>
            <person name="Grigoriev I.V."/>
        </authorList>
    </citation>
    <scope>NUCLEOTIDE SEQUENCE</scope>
    <source>
        <strain evidence="2">CBS 506.95</strain>
    </source>
</reference>
<comment type="caution">
    <text evidence="2">The sequence shown here is derived from an EMBL/GenBank/DDBJ whole genome shotgun (WGS) entry which is preliminary data.</text>
</comment>
<name>A0A9P6EA99_9AGAR</name>
<dbReference type="AlphaFoldDB" id="A0A9P6EA99"/>
<feature type="region of interest" description="Disordered" evidence="1">
    <location>
        <begin position="658"/>
        <end position="685"/>
    </location>
</feature>
<dbReference type="EMBL" id="MU157885">
    <property type="protein sequence ID" value="KAF9525325.1"/>
    <property type="molecule type" value="Genomic_DNA"/>
</dbReference>
<organism evidence="2 3">
    <name type="scientific">Crepidotus variabilis</name>
    <dbReference type="NCBI Taxonomy" id="179855"/>
    <lineage>
        <taxon>Eukaryota</taxon>
        <taxon>Fungi</taxon>
        <taxon>Dikarya</taxon>
        <taxon>Basidiomycota</taxon>
        <taxon>Agaricomycotina</taxon>
        <taxon>Agaricomycetes</taxon>
        <taxon>Agaricomycetidae</taxon>
        <taxon>Agaricales</taxon>
        <taxon>Agaricineae</taxon>
        <taxon>Crepidotaceae</taxon>
        <taxon>Crepidotus</taxon>
    </lineage>
</organism>
<feature type="region of interest" description="Disordered" evidence="1">
    <location>
        <begin position="543"/>
        <end position="568"/>
    </location>
</feature>
<protein>
    <submittedName>
        <fullName evidence="2">Uncharacterized protein</fullName>
    </submittedName>
</protein>
<feature type="region of interest" description="Disordered" evidence="1">
    <location>
        <begin position="462"/>
        <end position="482"/>
    </location>
</feature>
<accession>A0A9P6EA99</accession>
<evidence type="ECO:0000313" key="3">
    <source>
        <dbReference type="Proteomes" id="UP000807306"/>
    </source>
</evidence>
<evidence type="ECO:0000313" key="2">
    <source>
        <dbReference type="EMBL" id="KAF9525325.1"/>
    </source>
</evidence>
<feature type="region of interest" description="Disordered" evidence="1">
    <location>
        <begin position="358"/>
        <end position="377"/>
    </location>
</feature>